<accession>A0A8R1YRT7</accession>
<dbReference type="EnsemblMetazoa" id="PPA33925.1">
    <property type="protein sequence ID" value="PPA33925.1"/>
    <property type="gene ID" value="WBGene00272294"/>
</dbReference>
<organism evidence="2 3">
    <name type="scientific">Pristionchus pacificus</name>
    <name type="common">Parasitic nematode worm</name>
    <dbReference type="NCBI Taxonomy" id="54126"/>
    <lineage>
        <taxon>Eukaryota</taxon>
        <taxon>Metazoa</taxon>
        <taxon>Ecdysozoa</taxon>
        <taxon>Nematoda</taxon>
        <taxon>Chromadorea</taxon>
        <taxon>Rhabditida</taxon>
        <taxon>Rhabditina</taxon>
        <taxon>Diplogasteromorpha</taxon>
        <taxon>Diplogasteroidea</taxon>
        <taxon>Neodiplogasteridae</taxon>
        <taxon>Pristionchus</taxon>
    </lineage>
</organism>
<proteinExistence type="predicted"/>
<name>A0A2A6CFJ3_PRIPA</name>
<reference evidence="3" key="1">
    <citation type="journal article" date="2008" name="Nat. Genet.">
        <title>The Pristionchus pacificus genome provides a unique perspective on nematode lifestyle and parasitism.</title>
        <authorList>
            <person name="Dieterich C."/>
            <person name="Clifton S.W."/>
            <person name="Schuster L.N."/>
            <person name="Chinwalla A."/>
            <person name="Delehaunty K."/>
            <person name="Dinkelacker I."/>
            <person name="Fulton L."/>
            <person name="Fulton R."/>
            <person name="Godfrey J."/>
            <person name="Minx P."/>
            <person name="Mitreva M."/>
            <person name="Roeseler W."/>
            <person name="Tian H."/>
            <person name="Witte H."/>
            <person name="Yang S.P."/>
            <person name="Wilson R.K."/>
            <person name="Sommer R.J."/>
        </authorList>
    </citation>
    <scope>NUCLEOTIDE SEQUENCE [LARGE SCALE GENOMIC DNA]</scope>
    <source>
        <strain evidence="3">PS312</strain>
    </source>
</reference>
<reference evidence="2" key="2">
    <citation type="submission" date="2022-06" db="UniProtKB">
        <authorList>
            <consortium name="EnsemblMetazoa"/>
        </authorList>
    </citation>
    <scope>IDENTIFICATION</scope>
    <source>
        <strain evidence="2">PS312</strain>
    </source>
</reference>
<feature type="compositionally biased region" description="Acidic residues" evidence="1">
    <location>
        <begin position="24"/>
        <end position="48"/>
    </location>
</feature>
<dbReference type="Proteomes" id="UP000005239">
    <property type="component" value="Unassembled WGS sequence"/>
</dbReference>
<feature type="region of interest" description="Disordered" evidence="1">
    <location>
        <begin position="1"/>
        <end position="104"/>
    </location>
</feature>
<gene>
    <name evidence="2" type="primary">WBGene00272294</name>
</gene>
<evidence type="ECO:0000313" key="2">
    <source>
        <dbReference type="EnsemblMetazoa" id="PPA33925.1"/>
    </source>
</evidence>
<sequence length="104" mass="11773">MCDVARRLSCERIPAESLRKEGEELKEDEVDGENKENEEEEEEIEEGEEGRTEDGGQMIDQFYGIDYNEDNEKLSIGSIDRRDTDHDGSESPASTGSADSFFDM</sequence>
<feature type="compositionally biased region" description="Basic and acidic residues" evidence="1">
    <location>
        <begin position="79"/>
        <end position="89"/>
    </location>
</feature>
<evidence type="ECO:0000313" key="3">
    <source>
        <dbReference type="Proteomes" id="UP000005239"/>
    </source>
</evidence>
<keyword evidence="3" id="KW-1185">Reference proteome</keyword>
<dbReference type="AlphaFoldDB" id="A0A2A6CFJ3"/>
<accession>A0A2A6CFJ3</accession>
<evidence type="ECO:0000256" key="1">
    <source>
        <dbReference type="SAM" id="MobiDB-lite"/>
    </source>
</evidence>
<feature type="compositionally biased region" description="Basic and acidic residues" evidence="1">
    <location>
        <begin position="1"/>
        <end position="23"/>
    </location>
</feature>
<protein>
    <submittedName>
        <fullName evidence="2">Uncharacterized protein</fullName>
    </submittedName>
</protein>